<evidence type="ECO:0000259" key="1">
    <source>
        <dbReference type="PROSITE" id="PS51186"/>
    </source>
</evidence>
<protein>
    <submittedName>
        <fullName evidence="2">Acetyltransferase</fullName>
    </submittedName>
</protein>
<dbReference type="Pfam" id="PF13302">
    <property type="entry name" value="Acetyltransf_3"/>
    <property type="match status" value="1"/>
</dbReference>
<reference evidence="2 3" key="1">
    <citation type="submission" date="2016-04" db="EMBL/GenBank/DDBJ databases">
        <title>Draft Genome Sequences of Staphylococcus capitis Strain H36, S. capitis Strain H65, S. cohnii Strain H62, S. hominis Strain H69, Mycobacterium iranicum Strain H39, Plantibacter sp. Strain H53, Pseudomonas oryzihabitans Strain H72, and Microbacterium sp. Strain H83, isolated from residential settings.</title>
        <authorList>
            <person name="Lymperopoulou D."/>
            <person name="Adams R.I."/>
            <person name="Lindow S."/>
            <person name="Coil D.A."/>
            <person name="Jospin G."/>
            <person name="Eisen J.A."/>
        </authorList>
    </citation>
    <scope>NUCLEOTIDE SEQUENCE [LARGE SCALE GENOMIC DNA]</scope>
    <source>
        <strain evidence="2 3">H72</strain>
    </source>
</reference>
<dbReference type="Gene3D" id="3.40.630.30">
    <property type="match status" value="1"/>
</dbReference>
<evidence type="ECO:0000313" key="3">
    <source>
        <dbReference type="Proteomes" id="UP000078356"/>
    </source>
</evidence>
<dbReference type="EMBL" id="LWCR01000015">
    <property type="protein sequence ID" value="OAN29395.1"/>
    <property type="molecule type" value="Genomic_DNA"/>
</dbReference>
<dbReference type="InterPro" id="IPR051531">
    <property type="entry name" value="N-acetyltransferase"/>
</dbReference>
<dbReference type="InterPro" id="IPR000182">
    <property type="entry name" value="GNAT_dom"/>
</dbReference>
<evidence type="ECO:0000313" key="2">
    <source>
        <dbReference type="EMBL" id="OAN29395.1"/>
    </source>
</evidence>
<dbReference type="InterPro" id="IPR016181">
    <property type="entry name" value="Acyl_CoA_acyltransferase"/>
</dbReference>
<dbReference type="AlphaFoldDB" id="A0A178LHM4"/>
<dbReference type="RefSeq" id="WP_064307969.1">
    <property type="nucleotide sequence ID" value="NZ_CP102428.1"/>
</dbReference>
<proteinExistence type="predicted"/>
<dbReference type="Proteomes" id="UP000078356">
    <property type="component" value="Unassembled WGS sequence"/>
</dbReference>
<dbReference type="PANTHER" id="PTHR43792:SF1">
    <property type="entry name" value="N-ACETYLTRANSFERASE DOMAIN-CONTAINING PROTEIN"/>
    <property type="match status" value="1"/>
</dbReference>
<dbReference type="GO" id="GO:0016747">
    <property type="term" value="F:acyltransferase activity, transferring groups other than amino-acyl groups"/>
    <property type="evidence" value="ECO:0007669"/>
    <property type="project" value="InterPro"/>
</dbReference>
<keyword evidence="2" id="KW-0808">Transferase</keyword>
<organism evidence="2 3">
    <name type="scientific">Pseudomonas oryzihabitans</name>
    <dbReference type="NCBI Taxonomy" id="47885"/>
    <lineage>
        <taxon>Bacteria</taxon>
        <taxon>Pseudomonadati</taxon>
        <taxon>Pseudomonadota</taxon>
        <taxon>Gammaproteobacteria</taxon>
        <taxon>Pseudomonadales</taxon>
        <taxon>Pseudomonadaceae</taxon>
        <taxon>Pseudomonas</taxon>
    </lineage>
</organism>
<dbReference type="PROSITE" id="PS51186">
    <property type="entry name" value="GNAT"/>
    <property type="match status" value="1"/>
</dbReference>
<gene>
    <name evidence="2" type="ORF">A4V15_18315</name>
</gene>
<comment type="caution">
    <text evidence="2">The sequence shown here is derived from an EMBL/GenBank/DDBJ whole genome shotgun (WGS) entry which is preliminary data.</text>
</comment>
<name>A0A178LHM4_9PSED</name>
<dbReference type="SUPFAM" id="SSF55729">
    <property type="entry name" value="Acyl-CoA N-acyltransferases (Nat)"/>
    <property type="match status" value="1"/>
</dbReference>
<feature type="domain" description="N-acetyltransferase" evidence="1">
    <location>
        <begin position="13"/>
        <end position="179"/>
    </location>
</feature>
<accession>A0A178LHM4</accession>
<sequence>MDFAQLTLTTPRLSIRPFQPSDLETYASYHSKPGVYRYLYSEPPTPAALVERFRDLQQPRFETTGDELRLAVVRKADGRVLGEVLLKLASVDARQAEVGYIFDPEQAGQGYATEAVARLLTFGFAELGLHRIFARLDVLNQGSIGVVERLGLRREAHFVENDRFAGMWGDEYVYAVLAQEWPVAQT</sequence>
<dbReference type="PANTHER" id="PTHR43792">
    <property type="entry name" value="GNAT FAMILY, PUTATIVE (AFU_ORTHOLOGUE AFUA_3G00765)-RELATED-RELATED"/>
    <property type="match status" value="1"/>
</dbReference>
<dbReference type="OrthoDB" id="9801656at2"/>